<accession>A0A9P8TH84</accession>
<dbReference type="AlphaFoldDB" id="A0A9P8TH84"/>
<gene>
    <name evidence="2" type="ORF">WICPIJ_008838</name>
</gene>
<reference evidence="2" key="1">
    <citation type="journal article" date="2021" name="Open Biol.">
        <title>Shared evolutionary footprints suggest mitochondrial oxidative damage underlies multiple complex I losses in fungi.</title>
        <authorList>
            <person name="Schikora-Tamarit M.A."/>
            <person name="Marcet-Houben M."/>
            <person name="Nosek J."/>
            <person name="Gabaldon T."/>
        </authorList>
    </citation>
    <scope>NUCLEOTIDE SEQUENCE</scope>
    <source>
        <strain evidence="2">CBS2887</strain>
    </source>
</reference>
<reference evidence="2" key="2">
    <citation type="submission" date="2021-01" db="EMBL/GenBank/DDBJ databases">
        <authorList>
            <person name="Schikora-Tamarit M.A."/>
        </authorList>
    </citation>
    <scope>NUCLEOTIDE SEQUENCE</scope>
    <source>
        <strain evidence="2">CBS2887</strain>
    </source>
</reference>
<sequence>MSSYNHHNNKNLENLNMDIKSDIYTLMSDSDKINIINKVPEFITSIYEPRNKDVIVIIKKHNETLKESFKLKFGRCKIYTFNIKDSYNCRMKKNNKSNNSAINELRVDLLSQIDEIIKQFKDSHVGNGGRLLRLVLHFDRDDSDVYNTVNFYLTIRDIFSVVPHAIEIVKKDRPFHLFTKSKDERHSILSSVSKVTIPSLQQLGKTYVQSLSSSEICLETPLIKTVSGQLCRSTLLFQDCDMETKRIITNVDSPLKQICITIEPKKIKMQQSSNKSVPMKAKTGQKKSTKPTTKGPASLIGSLATLNNDIEEYIKRPERAVYMNNAWLRYGEEFVNIESNADTYQQKFLEFIHHWDPTWLLNKALNRGEEETQGNYMNVSHYTVVRLFCELYDKMGSFKDKVNANKKQVKYYKNGGHDAKDCAGLTDLTNSLNEVFKELNKNILKDLIHTSNTGLHSTKLNHSAKAAATGTSEYTNFGNVKTLSIFDNRSFRYNADVDDGCHNVECLNKGSHLSNSNSSSNTCYRDELEKTVESIKNLMHPISEN</sequence>
<comment type="caution">
    <text evidence="2">The sequence shown here is derived from an EMBL/GenBank/DDBJ whole genome shotgun (WGS) entry which is preliminary data.</text>
</comment>
<proteinExistence type="predicted"/>
<organism evidence="2 3">
    <name type="scientific">Wickerhamomyces pijperi</name>
    <name type="common">Yeast</name>
    <name type="synonym">Pichia pijperi</name>
    <dbReference type="NCBI Taxonomy" id="599730"/>
    <lineage>
        <taxon>Eukaryota</taxon>
        <taxon>Fungi</taxon>
        <taxon>Dikarya</taxon>
        <taxon>Ascomycota</taxon>
        <taxon>Saccharomycotina</taxon>
        <taxon>Saccharomycetes</taxon>
        <taxon>Phaffomycetales</taxon>
        <taxon>Wickerhamomycetaceae</taxon>
        <taxon>Wickerhamomyces</taxon>
    </lineage>
</organism>
<dbReference type="Proteomes" id="UP000774326">
    <property type="component" value="Unassembled WGS sequence"/>
</dbReference>
<evidence type="ECO:0000313" key="3">
    <source>
        <dbReference type="Proteomes" id="UP000774326"/>
    </source>
</evidence>
<keyword evidence="3" id="KW-1185">Reference proteome</keyword>
<evidence type="ECO:0000313" key="2">
    <source>
        <dbReference type="EMBL" id="KAH3678545.1"/>
    </source>
</evidence>
<dbReference type="EMBL" id="JAEUBG010005079">
    <property type="protein sequence ID" value="KAH3678545.1"/>
    <property type="molecule type" value="Genomic_DNA"/>
</dbReference>
<protein>
    <submittedName>
        <fullName evidence="2">Uncharacterized protein</fullName>
    </submittedName>
</protein>
<evidence type="ECO:0000256" key="1">
    <source>
        <dbReference type="SAM" id="MobiDB-lite"/>
    </source>
</evidence>
<name>A0A9P8TH84_WICPI</name>
<feature type="region of interest" description="Disordered" evidence="1">
    <location>
        <begin position="271"/>
        <end position="295"/>
    </location>
</feature>